<evidence type="ECO:0000313" key="4">
    <source>
        <dbReference type="Proteomes" id="UP001152797"/>
    </source>
</evidence>
<evidence type="ECO:0000313" key="2">
    <source>
        <dbReference type="EMBL" id="CAI4006663.1"/>
    </source>
</evidence>
<comment type="caution">
    <text evidence="2">The sequence shown here is derived from an EMBL/GenBank/DDBJ whole genome shotgun (WGS) entry which is preliminary data.</text>
</comment>
<reference evidence="3" key="2">
    <citation type="submission" date="2024-04" db="EMBL/GenBank/DDBJ databases">
        <authorList>
            <person name="Chen Y."/>
            <person name="Shah S."/>
            <person name="Dougan E. K."/>
            <person name="Thang M."/>
            <person name="Chan C."/>
        </authorList>
    </citation>
    <scope>NUCLEOTIDE SEQUENCE [LARGE SCALE GENOMIC DNA]</scope>
</reference>
<gene>
    <name evidence="2" type="ORF">C1SCF055_LOCUS32281</name>
</gene>
<protein>
    <submittedName>
        <fullName evidence="2">Uncharacterized protein</fullName>
    </submittedName>
</protein>
<keyword evidence="1" id="KW-0472">Membrane</keyword>
<keyword evidence="1" id="KW-1133">Transmembrane helix</keyword>
<keyword evidence="1" id="KW-0812">Transmembrane</keyword>
<organism evidence="2">
    <name type="scientific">Cladocopium goreaui</name>
    <dbReference type="NCBI Taxonomy" id="2562237"/>
    <lineage>
        <taxon>Eukaryota</taxon>
        <taxon>Sar</taxon>
        <taxon>Alveolata</taxon>
        <taxon>Dinophyceae</taxon>
        <taxon>Suessiales</taxon>
        <taxon>Symbiodiniaceae</taxon>
        <taxon>Cladocopium</taxon>
    </lineage>
</organism>
<evidence type="ECO:0000313" key="3">
    <source>
        <dbReference type="EMBL" id="CAL1160038.1"/>
    </source>
</evidence>
<feature type="transmembrane region" description="Helical" evidence="1">
    <location>
        <begin position="43"/>
        <end position="64"/>
    </location>
</feature>
<feature type="transmembrane region" description="Helical" evidence="1">
    <location>
        <begin position="114"/>
        <end position="134"/>
    </location>
</feature>
<evidence type="ECO:0000256" key="1">
    <source>
        <dbReference type="SAM" id="Phobius"/>
    </source>
</evidence>
<keyword evidence="4" id="KW-1185">Reference proteome</keyword>
<sequence length="151" mass="16861">MGDLKLITSEEEATFDFEDSETDDEHGIYHSRCDKRCAEFSRLWLLALTVAVILGPVLIVAVRAQSDKAVTTSKLWLERQYTQLPEKVKSNSIGDATLAFMIGYSRQQRLQASIMVDICFGLVFCGTLTSTYIATTDWAKAPKDFRQSPGA</sequence>
<accession>A0A9P1DDK0</accession>
<name>A0A9P1DDK0_9DINO</name>
<dbReference type="EMBL" id="CAMXCT010003875">
    <property type="protein sequence ID" value="CAI4006663.1"/>
    <property type="molecule type" value="Genomic_DNA"/>
</dbReference>
<reference evidence="2" key="1">
    <citation type="submission" date="2022-10" db="EMBL/GenBank/DDBJ databases">
        <authorList>
            <person name="Chen Y."/>
            <person name="Dougan E. K."/>
            <person name="Chan C."/>
            <person name="Rhodes N."/>
            <person name="Thang M."/>
        </authorList>
    </citation>
    <scope>NUCLEOTIDE SEQUENCE</scope>
</reference>
<dbReference type="EMBL" id="CAMXCT030003875">
    <property type="protein sequence ID" value="CAL4793975.1"/>
    <property type="molecule type" value="Genomic_DNA"/>
</dbReference>
<dbReference type="AlphaFoldDB" id="A0A9P1DDK0"/>
<proteinExistence type="predicted"/>
<dbReference type="Proteomes" id="UP001152797">
    <property type="component" value="Unassembled WGS sequence"/>
</dbReference>
<dbReference type="EMBL" id="CAMXCT020003875">
    <property type="protein sequence ID" value="CAL1160038.1"/>
    <property type="molecule type" value="Genomic_DNA"/>
</dbReference>